<dbReference type="PROSITE" id="PS50113">
    <property type="entry name" value="PAC"/>
    <property type="match status" value="1"/>
</dbReference>
<dbReference type="InterPro" id="IPR029016">
    <property type="entry name" value="GAF-like_dom_sf"/>
</dbReference>
<organism evidence="6 7">
    <name type="scientific">Saccharothrix algeriensis</name>
    <dbReference type="NCBI Taxonomy" id="173560"/>
    <lineage>
        <taxon>Bacteria</taxon>
        <taxon>Bacillati</taxon>
        <taxon>Actinomycetota</taxon>
        <taxon>Actinomycetes</taxon>
        <taxon>Pseudonocardiales</taxon>
        <taxon>Pseudonocardiaceae</taxon>
        <taxon>Saccharothrix</taxon>
    </lineage>
</organism>
<dbReference type="Pfam" id="PF07228">
    <property type="entry name" value="SpoIIE"/>
    <property type="match status" value="1"/>
</dbReference>
<dbReference type="SMART" id="SM00065">
    <property type="entry name" value="GAF"/>
    <property type="match status" value="1"/>
</dbReference>
<dbReference type="Pfam" id="PF08447">
    <property type="entry name" value="PAS_3"/>
    <property type="match status" value="1"/>
</dbReference>
<dbReference type="SUPFAM" id="SSF55874">
    <property type="entry name" value="ATPase domain of HSP90 chaperone/DNA topoisomerase II/histidine kinase"/>
    <property type="match status" value="1"/>
</dbReference>
<feature type="domain" description="STAS" evidence="5">
    <location>
        <begin position="819"/>
        <end position="902"/>
    </location>
</feature>
<dbReference type="InterPro" id="IPR013656">
    <property type="entry name" value="PAS_4"/>
</dbReference>
<dbReference type="SUPFAM" id="SSF81606">
    <property type="entry name" value="PP2C-like"/>
    <property type="match status" value="1"/>
</dbReference>
<evidence type="ECO:0000313" key="6">
    <source>
        <dbReference type="EMBL" id="MBM7810293.1"/>
    </source>
</evidence>
<gene>
    <name evidence="6" type="ORF">JOE68_001158</name>
</gene>
<dbReference type="SUPFAM" id="SSF55781">
    <property type="entry name" value="GAF domain-like"/>
    <property type="match status" value="1"/>
</dbReference>
<dbReference type="PROSITE" id="PS50801">
    <property type="entry name" value="STAS"/>
    <property type="match status" value="1"/>
</dbReference>
<dbReference type="Gene3D" id="3.30.450.40">
    <property type="match status" value="1"/>
</dbReference>
<dbReference type="NCBIfam" id="TIGR00229">
    <property type="entry name" value="sensory_box"/>
    <property type="match status" value="1"/>
</dbReference>
<evidence type="ECO:0000256" key="2">
    <source>
        <dbReference type="SAM" id="MobiDB-lite"/>
    </source>
</evidence>
<proteinExistence type="predicted"/>
<dbReference type="CDD" id="cd16936">
    <property type="entry name" value="HATPase_RsbW-like"/>
    <property type="match status" value="1"/>
</dbReference>
<dbReference type="RefSeq" id="WP_204841285.1">
    <property type="nucleotide sequence ID" value="NZ_JAFBCL010000001.1"/>
</dbReference>
<evidence type="ECO:0000259" key="4">
    <source>
        <dbReference type="PROSITE" id="PS50113"/>
    </source>
</evidence>
<dbReference type="Proteomes" id="UP001195724">
    <property type="component" value="Unassembled WGS sequence"/>
</dbReference>
<dbReference type="InterPro" id="IPR000014">
    <property type="entry name" value="PAS"/>
</dbReference>
<dbReference type="Gene3D" id="3.60.40.10">
    <property type="entry name" value="PPM-type phosphatase domain"/>
    <property type="match status" value="1"/>
</dbReference>
<dbReference type="PANTHER" id="PTHR43156:SF2">
    <property type="entry name" value="STAGE II SPORULATION PROTEIN E"/>
    <property type="match status" value="1"/>
</dbReference>
<sequence>MNARSQDPDHGPGAPRDVLDELPAVVYEADARTGEVLSVNRCAERLFGRPVAWWRGNRAAWDSVVHPDDRADTARDRAAGVAGGEEFALGYRAVAADGRVLWVDERVRVARDARGEAHRLRGVLLDATEERAARERERFFARLDGELQRLDDAEEIMSAATRLLGEHLAVDRCAYAQTEADENHFLMSGDHATGLPPLPGRFAMREFGEGALLAMRAGRPWVVVDSEDDPRLAEEDLAAYRLTGIRAVICLPLLRGDRFVAAMAVHQAVPRRWTDAEVDLVSVAVNRCWESLQRVHADRALRESEQVHRQLVEQATDAIWTLDRDLRFTEANPAACAFLGYPREDLVGVDFAGLAEPRDVARLRELVADVTRPGSVIDVWNLRRADGSVVAVELSAQTTRNGVQAIGRDVTERLRAEAERELLLQREHEIAETLQRSLLPRELPALDRLAVSARYLPASAHGQVGGDWYEVLALGGTSVALSVGDVVGKGPTAAAVMGQLRSALAGYLLDGHSPAAALERLDAFAARVDGAVGSTCACLTFDWSTGDLRWAVAGHPPPVVVDRDGTRLLPGDGAVLGAPGRAPYRDRRAALAPGTSILLYTDGLVERPGHHLDRGLDALLAVTGQAHEQAPDALADAVVDALLADGQDDDVALVVARCLPAPLRRRAPARPAELAVLRRCAGDWSRLAGLSADQAYDLQLALGEAAANAVDHAYAGDPGDFDYLVRHTATGIRVTVRDHGRWRPPTTGPTTRGRGLKIIQALAEDVVLRHDDGTTITFVLPSRPVDGPADGPAPPPPPASEQGAVTLRDDESDDAVQHLRLTGDLDTHTAAGLRGPLLARIGGPDRRPVLVDLTDLGYLSSSGVALLLEARAAAAAHDRPLTIATAPASPPARILALSGLAESATAGPRGAAPGGAGGSTGLPPAGMGTPGP</sequence>
<dbReference type="InterPro" id="IPR001932">
    <property type="entry name" value="PPM-type_phosphatase-like_dom"/>
</dbReference>
<dbReference type="Pfam" id="PF01590">
    <property type="entry name" value="GAF"/>
    <property type="match status" value="1"/>
</dbReference>
<keyword evidence="1" id="KW-0378">Hydrolase</keyword>
<reference evidence="6 7" key="1">
    <citation type="submission" date="2021-01" db="EMBL/GenBank/DDBJ databases">
        <title>Sequencing the genomes of 1000 actinobacteria strains.</title>
        <authorList>
            <person name="Klenk H.-P."/>
        </authorList>
    </citation>
    <scope>NUCLEOTIDE SEQUENCE [LARGE SCALE GENOMIC DNA]</scope>
    <source>
        <strain evidence="6 7">DSM 44581</strain>
    </source>
</reference>
<dbReference type="PANTHER" id="PTHR43156">
    <property type="entry name" value="STAGE II SPORULATION PROTEIN E-RELATED"/>
    <property type="match status" value="1"/>
</dbReference>
<evidence type="ECO:0000256" key="1">
    <source>
        <dbReference type="ARBA" id="ARBA00022801"/>
    </source>
</evidence>
<evidence type="ECO:0000259" key="3">
    <source>
        <dbReference type="PROSITE" id="PS50112"/>
    </source>
</evidence>
<dbReference type="Gene3D" id="3.30.450.20">
    <property type="entry name" value="PAS domain"/>
    <property type="match status" value="2"/>
</dbReference>
<name>A0ABS2S4R1_9PSEU</name>
<feature type="region of interest" description="Disordered" evidence="2">
    <location>
        <begin position="904"/>
        <end position="932"/>
    </location>
</feature>
<dbReference type="InterPro" id="IPR003594">
    <property type="entry name" value="HATPase_dom"/>
</dbReference>
<dbReference type="PROSITE" id="PS50112">
    <property type="entry name" value="PAS"/>
    <property type="match status" value="1"/>
</dbReference>
<dbReference type="InterPro" id="IPR013655">
    <property type="entry name" value="PAS_fold_3"/>
</dbReference>
<dbReference type="CDD" id="cd07043">
    <property type="entry name" value="STAS_anti-anti-sigma_factors"/>
    <property type="match status" value="1"/>
</dbReference>
<dbReference type="SMART" id="SM00331">
    <property type="entry name" value="PP2C_SIG"/>
    <property type="match status" value="1"/>
</dbReference>
<dbReference type="SMART" id="SM00086">
    <property type="entry name" value="PAC"/>
    <property type="match status" value="2"/>
</dbReference>
<dbReference type="InterPro" id="IPR052016">
    <property type="entry name" value="Bact_Sigma-Reg"/>
</dbReference>
<dbReference type="EMBL" id="JAFBCL010000001">
    <property type="protein sequence ID" value="MBM7810293.1"/>
    <property type="molecule type" value="Genomic_DNA"/>
</dbReference>
<dbReference type="InterPro" id="IPR001610">
    <property type="entry name" value="PAC"/>
</dbReference>
<feature type="region of interest" description="Disordered" evidence="2">
    <location>
        <begin position="781"/>
        <end position="804"/>
    </location>
</feature>
<dbReference type="Pfam" id="PF13466">
    <property type="entry name" value="STAS_2"/>
    <property type="match status" value="1"/>
</dbReference>
<dbReference type="SUPFAM" id="SSF55785">
    <property type="entry name" value="PYP-like sensor domain (PAS domain)"/>
    <property type="match status" value="2"/>
</dbReference>
<protein>
    <submittedName>
        <fullName evidence="6">Anti-anti-sigma factor</fullName>
    </submittedName>
</protein>
<feature type="domain" description="PAS" evidence="3">
    <location>
        <begin position="304"/>
        <end position="374"/>
    </location>
</feature>
<dbReference type="Pfam" id="PF08448">
    <property type="entry name" value="PAS_4"/>
    <property type="match status" value="1"/>
</dbReference>
<dbReference type="CDD" id="cd00130">
    <property type="entry name" value="PAS"/>
    <property type="match status" value="2"/>
</dbReference>
<dbReference type="InterPro" id="IPR000700">
    <property type="entry name" value="PAS-assoc_C"/>
</dbReference>
<comment type="caution">
    <text evidence="6">The sequence shown here is derived from an EMBL/GenBank/DDBJ whole genome shotgun (WGS) entry which is preliminary data.</text>
</comment>
<dbReference type="Gene3D" id="3.30.565.10">
    <property type="entry name" value="Histidine kinase-like ATPase, C-terminal domain"/>
    <property type="match status" value="1"/>
</dbReference>
<accession>A0ABS2S4R1</accession>
<dbReference type="InterPro" id="IPR036457">
    <property type="entry name" value="PPM-type-like_dom_sf"/>
</dbReference>
<dbReference type="SMART" id="SM00091">
    <property type="entry name" value="PAS"/>
    <property type="match status" value="2"/>
</dbReference>
<evidence type="ECO:0000313" key="7">
    <source>
        <dbReference type="Proteomes" id="UP001195724"/>
    </source>
</evidence>
<dbReference type="InterPro" id="IPR003018">
    <property type="entry name" value="GAF"/>
</dbReference>
<dbReference type="Gene3D" id="3.30.750.24">
    <property type="entry name" value="STAS domain"/>
    <property type="match status" value="1"/>
</dbReference>
<dbReference type="InterPro" id="IPR036513">
    <property type="entry name" value="STAS_dom_sf"/>
</dbReference>
<dbReference type="InterPro" id="IPR036890">
    <property type="entry name" value="HATPase_C_sf"/>
</dbReference>
<dbReference type="Pfam" id="PF13581">
    <property type="entry name" value="HATPase_c_2"/>
    <property type="match status" value="1"/>
</dbReference>
<dbReference type="SUPFAM" id="SSF52091">
    <property type="entry name" value="SpoIIaa-like"/>
    <property type="match status" value="1"/>
</dbReference>
<dbReference type="InterPro" id="IPR035965">
    <property type="entry name" value="PAS-like_dom_sf"/>
</dbReference>
<dbReference type="InterPro" id="IPR002645">
    <property type="entry name" value="STAS_dom"/>
</dbReference>
<keyword evidence="7" id="KW-1185">Reference proteome</keyword>
<feature type="domain" description="PAC" evidence="4">
    <location>
        <begin position="87"/>
        <end position="139"/>
    </location>
</feature>
<evidence type="ECO:0000259" key="5">
    <source>
        <dbReference type="PROSITE" id="PS50801"/>
    </source>
</evidence>
<dbReference type="InterPro" id="IPR058548">
    <property type="entry name" value="MlaB-like_STAS"/>
</dbReference>